<keyword evidence="1" id="KW-0472">Membrane</keyword>
<dbReference type="WBParaSite" id="Minc3s00309g09889">
    <property type="protein sequence ID" value="Minc3s00309g09889"/>
    <property type="gene ID" value="Minc3s00309g09889"/>
</dbReference>
<sequence length="71" mass="8590">MRTMEGENIAEKICGLCWEITLYDQKLYSNKKYFFISRNISRYLCSCKYFYYLFLLIQVSLPRLLLNNVTL</sequence>
<organism evidence="2 3">
    <name type="scientific">Meloidogyne incognita</name>
    <name type="common">Southern root-knot nematode worm</name>
    <name type="synonym">Oxyuris incognita</name>
    <dbReference type="NCBI Taxonomy" id="6306"/>
    <lineage>
        <taxon>Eukaryota</taxon>
        <taxon>Metazoa</taxon>
        <taxon>Ecdysozoa</taxon>
        <taxon>Nematoda</taxon>
        <taxon>Chromadorea</taxon>
        <taxon>Rhabditida</taxon>
        <taxon>Tylenchina</taxon>
        <taxon>Tylenchomorpha</taxon>
        <taxon>Tylenchoidea</taxon>
        <taxon>Meloidogynidae</taxon>
        <taxon>Meloidogyninae</taxon>
        <taxon>Meloidogyne</taxon>
        <taxon>Meloidogyne incognita group</taxon>
    </lineage>
</organism>
<name>A0A914L7J7_MELIC</name>
<dbReference type="AlphaFoldDB" id="A0A914L7J7"/>
<keyword evidence="1" id="KW-1133">Transmembrane helix</keyword>
<protein>
    <submittedName>
        <fullName evidence="3">Ovule protein</fullName>
    </submittedName>
</protein>
<reference evidence="3" key="1">
    <citation type="submission" date="2022-11" db="UniProtKB">
        <authorList>
            <consortium name="WormBaseParasite"/>
        </authorList>
    </citation>
    <scope>IDENTIFICATION</scope>
</reference>
<evidence type="ECO:0000313" key="3">
    <source>
        <dbReference type="WBParaSite" id="Minc3s00309g09889"/>
    </source>
</evidence>
<keyword evidence="1" id="KW-0812">Transmembrane</keyword>
<evidence type="ECO:0000313" key="2">
    <source>
        <dbReference type="Proteomes" id="UP000887563"/>
    </source>
</evidence>
<keyword evidence="2" id="KW-1185">Reference proteome</keyword>
<accession>A0A914L7J7</accession>
<feature type="transmembrane region" description="Helical" evidence="1">
    <location>
        <begin position="49"/>
        <end position="66"/>
    </location>
</feature>
<evidence type="ECO:0000256" key="1">
    <source>
        <dbReference type="SAM" id="Phobius"/>
    </source>
</evidence>
<dbReference type="Proteomes" id="UP000887563">
    <property type="component" value="Unplaced"/>
</dbReference>
<proteinExistence type="predicted"/>